<dbReference type="EMBL" id="JAOVZQ010000001">
    <property type="protein sequence ID" value="MCY0096493.1"/>
    <property type="molecule type" value="Genomic_DNA"/>
</dbReference>
<feature type="domain" description="VWFA" evidence="2">
    <location>
        <begin position="49"/>
        <end position="153"/>
    </location>
</feature>
<reference evidence="3" key="1">
    <citation type="submission" date="2022-10" db="EMBL/GenBank/DDBJ databases">
        <title>Hoeflea sp. J2-29, isolated from marine algae.</title>
        <authorList>
            <person name="Kristyanto S."/>
            <person name="Kim J.M."/>
            <person name="Jeon C.O."/>
        </authorList>
    </citation>
    <scope>NUCLEOTIDE SEQUENCE</scope>
    <source>
        <strain evidence="3">J2-29</strain>
    </source>
</reference>
<evidence type="ECO:0000313" key="3">
    <source>
        <dbReference type="EMBL" id="MCY0096493.1"/>
    </source>
</evidence>
<keyword evidence="4" id="KW-1185">Reference proteome</keyword>
<keyword evidence="1" id="KW-1133">Transmembrane helix</keyword>
<comment type="caution">
    <text evidence="3">The sequence shown here is derived from an EMBL/GenBank/DDBJ whole genome shotgun (WGS) entry which is preliminary data.</text>
</comment>
<evidence type="ECO:0000256" key="1">
    <source>
        <dbReference type="SAM" id="Phobius"/>
    </source>
</evidence>
<evidence type="ECO:0000259" key="2">
    <source>
        <dbReference type="Pfam" id="PF13519"/>
    </source>
</evidence>
<keyword evidence="1" id="KW-0812">Transmembrane</keyword>
<dbReference type="InterPro" id="IPR036465">
    <property type="entry name" value="vWFA_dom_sf"/>
</dbReference>
<protein>
    <submittedName>
        <fullName evidence="3">VWA domain-containing protein</fullName>
    </submittedName>
</protein>
<evidence type="ECO:0000313" key="4">
    <source>
        <dbReference type="Proteomes" id="UP001081283"/>
    </source>
</evidence>
<dbReference type="InterPro" id="IPR002035">
    <property type="entry name" value="VWF_A"/>
</dbReference>
<dbReference type="Proteomes" id="UP001081283">
    <property type="component" value="Unassembled WGS sequence"/>
</dbReference>
<dbReference type="RefSeq" id="WP_267614313.1">
    <property type="nucleotide sequence ID" value="NZ_JAOVZQ010000001.1"/>
</dbReference>
<dbReference type="Pfam" id="PF13519">
    <property type="entry name" value="VWA_2"/>
    <property type="match status" value="1"/>
</dbReference>
<proteinExistence type="predicted"/>
<sequence length="259" mass="27394">MAALGRVETGRRRLGSSVPFLVAGAVVLALAGPAVQRREAQTFRNLDGVIFVIDVSGSMVRDESWPKLVNVARAGLSVLGSKPAALIVYGGDSYLASPLTTDHVQLGQAVSLLDEDTMPDRGNRPALALGRAADVLQAADILAGDVVLMTDGEGLDANALRAAQRIADIGGRLSVVVSRTTVSDAPPVGQATFDTFARVGGGKVYDTGDLEAVMADFGETSAARLERQDLQLLLLVDYGRYLLFLALLPALMFFRRERG</sequence>
<accession>A0ABT3YKT0</accession>
<dbReference type="Gene3D" id="3.40.50.410">
    <property type="entry name" value="von Willebrand factor, type A domain"/>
    <property type="match status" value="1"/>
</dbReference>
<dbReference type="SUPFAM" id="SSF53300">
    <property type="entry name" value="vWA-like"/>
    <property type="match status" value="1"/>
</dbReference>
<keyword evidence="1" id="KW-0472">Membrane</keyword>
<feature type="transmembrane region" description="Helical" evidence="1">
    <location>
        <begin position="232"/>
        <end position="254"/>
    </location>
</feature>
<name>A0ABT3YKT0_9HYPH</name>
<organism evidence="3 4">
    <name type="scientific">Hoeflea ulvae</name>
    <dbReference type="NCBI Taxonomy" id="2983764"/>
    <lineage>
        <taxon>Bacteria</taxon>
        <taxon>Pseudomonadati</taxon>
        <taxon>Pseudomonadota</taxon>
        <taxon>Alphaproteobacteria</taxon>
        <taxon>Hyphomicrobiales</taxon>
        <taxon>Rhizobiaceae</taxon>
        <taxon>Hoeflea</taxon>
    </lineage>
</organism>
<gene>
    <name evidence="3" type="ORF">OEG82_21120</name>
</gene>